<dbReference type="AlphaFoldDB" id="T1BTB8"/>
<name>T1BTB8_9ZZZZ</name>
<evidence type="ECO:0000313" key="1">
    <source>
        <dbReference type="EMBL" id="EQD56444.1"/>
    </source>
</evidence>
<comment type="caution">
    <text evidence="1">The sequence shown here is derived from an EMBL/GenBank/DDBJ whole genome shotgun (WGS) entry which is preliminary data.</text>
</comment>
<reference evidence="1" key="1">
    <citation type="submission" date="2013-08" db="EMBL/GenBank/DDBJ databases">
        <authorList>
            <person name="Mendez C."/>
            <person name="Richter M."/>
            <person name="Ferrer M."/>
            <person name="Sanchez J."/>
        </authorList>
    </citation>
    <scope>NUCLEOTIDE SEQUENCE</scope>
</reference>
<gene>
    <name evidence="1" type="ORF">B2A_05250</name>
</gene>
<organism evidence="1">
    <name type="scientific">mine drainage metagenome</name>
    <dbReference type="NCBI Taxonomy" id="410659"/>
    <lineage>
        <taxon>unclassified sequences</taxon>
        <taxon>metagenomes</taxon>
        <taxon>ecological metagenomes</taxon>
    </lineage>
</organism>
<protein>
    <submittedName>
        <fullName evidence="1">Uncharacterized protein</fullName>
    </submittedName>
</protein>
<dbReference type="EMBL" id="AUZZ01003628">
    <property type="protein sequence ID" value="EQD56444.1"/>
    <property type="molecule type" value="Genomic_DNA"/>
</dbReference>
<accession>T1BTB8</accession>
<reference evidence="1" key="2">
    <citation type="journal article" date="2014" name="ISME J.">
        <title>Microbial stratification in low pH oxic and suboxic macroscopic growths along an acid mine drainage.</title>
        <authorList>
            <person name="Mendez-Garcia C."/>
            <person name="Mesa V."/>
            <person name="Sprenger R.R."/>
            <person name="Richter M."/>
            <person name="Diez M.S."/>
            <person name="Solano J."/>
            <person name="Bargiela R."/>
            <person name="Golyshina O.V."/>
            <person name="Manteca A."/>
            <person name="Ramos J.L."/>
            <person name="Gallego J.R."/>
            <person name="Llorente I."/>
            <person name="Martins Dos Santos V.A."/>
            <person name="Jensen O.N."/>
            <person name="Pelaez A.I."/>
            <person name="Sanchez J."/>
            <person name="Ferrer M."/>
        </authorList>
    </citation>
    <scope>NUCLEOTIDE SEQUENCE</scope>
</reference>
<proteinExistence type="predicted"/>
<sequence>MRESLLRYQDDLIERGNPWDLWAEKVDEARKLFAKIINADLGRFRLTFLFHPHLEHFSALSLIMTGWKL</sequence>